<dbReference type="GO" id="GO:0035999">
    <property type="term" value="P:tetrahydrofolate interconversion"/>
    <property type="evidence" value="ECO:0007669"/>
    <property type="project" value="TreeGrafter"/>
</dbReference>
<feature type="binding site" evidence="4">
    <location>
        <position position="62"/>
    </location>
    <ligand>
        <name>substrate</name>
    </ligand>
</feature>
<comment type="catalytic activity">
    <reaction evidence="5">
        <text>(6S)-5-formyl-5,6,7,8-tetrahydrofolate + ATP = (6R)-5,10-methenyltetrahydrofolate + ADP + phosphate</text>
        <dbReference type="Rhea" id="RHEA:10488"/>
        <dbReference type="ChEBI" id="CHEBI:30616"/>
        <dbReference type="ChEBI" id="CHEBI:43474"/>
        <dbReference type="ChEBI" id="CHEBI:57455"/>
        <dbReference type="ChEBI" id="CHEBI:57457"/>
        <dbReference type="ChEBI" id="CHEBI:456216"/>
        <dbReference type="EC" id="6.3.3.2"/>
    </reaction>
</comment>
<dbReference type="GO" id="GO:0005524">
    <property type="term" value="F:ATP binding"/>
    <property type="evidence" value="ECO:0007669"/>
    <property type="project" value="UniProtKB-KW"/>
</dbReference>
<dbReference type="PIRSF" id="PIRSF006806">
    <property type="entry name" value="FTHF_cligase"/>
    <property type="match status" value="1"/>
</dbReference>
<dbReference type="GO" id="GO:0046872">
    <property type="term" value="F:metal ion binding"/>
    <property type="evidence" value="ECO:0007669"/>
    <property type="project" value="UniProtKB-KW"/>
</dbReference>
<name>B2GJK5_KOCRD</name>
<dbReference type="eggNOG" id="COG0212">
    <property type="taxonomic scope" value="Bacteria"/>
</dbReference>
<dbReference type="SUPFAM" id="SSF100950">
    <property type="entry name" value="NagB/RpiA/CoA transferase-like"/>
    <property type="match status" value="1"/>
</dbReference>
<dbReference type="PANTHER" id="PTHR23407">
    <property type="entry name" value="ATPASE INHIBITOR/5-FORMYLTETRAHYDROFOLATE CYCLO-LIGASE"/>
    <property type="match status" value="1"/>
</dbReference>
<dbReference type="PANTHER" id="PTHR23407:SF1">
    <property type="entry name" value="5-FORMYLTETRAHYDROFOLATE CYCLO-LIGASE"/>
    <property type="match status" value="1"/>
</dbReference>
<dbReference type="KEGG" id="krh:KRH_06870"/>
<dbReference type="InterPro" id="IPR037171">
    <property type="entry name" value="NagB/RpiA_transferase-like"/>
</dbReference>
<dbReference type="GO" id="GO:0009396">
    <property type="term" value="P:folic acid-containing compound biosynthetic process"/>
    <property type="evidence" value="ECO:0007669"/>
    <property type="project" value="TreeGrafter"/>
</dbReference>
<comment type="similarity">
    <text evidence="1 5">Belongs to the 5-formyltetrahydrofolate cyclo-ligase family.</text>
</comment>
<evidence type="ECO:0000256" key="5">
    <source>
        <dbReference type="RuleBase" id="RU361279"/>
    </source>
</evidence>
<dbReference type="InterPro" id="IPR002698">
    <property type="entry name" value="FTHF_cligase"/>
</dbReference>
<keyword evidence="5" id="KW-0479">Metal-binding</keyword>
<evidence type="ECO:0000256" key="3">
    <source>
        <dbReference type="ARBA" id="ARBA00022840"/>
    </source>
</evidence>
<organism evidence="6 7">
    <name type="scientific">Kocuria rhizophila (strain ATCC 9341 / DSM 348 / NBRC 103217 / DC2201)</name>
    <dbReference type="NCBI Taxonomy" id="378753"/>
    <lineage>
        <taxon>Bacteria</taxon>
        <taxon>Bacillati</taxon>
        <taxon>Actinomycetota</taxon>
        <taxon>Actinomycetes</taxon>
        <taxon>Micrococcales</taxon>
        <taxon>Micrococcaceae</taxon>
        <taxon>Kocuria</taxon>
    </lineage>
</organism>
<evidence type="ECO:0000256" key="4">
    <source>
        <dbReference type="PIRSR" id="PIRSR006806-1"/>
    </source>
</evidence>
<keyword evidence="7" id="KW-1185">Reference proteome</keyword>
<keyword evidence="2 4" id="KW-0547">Nucleotide-binding</keyword>
<gene>
    <name evidence="6" type="ordered locus">KRH_06870</name>
</gene>
<dbReference type="HOGENOM" id="CLU_066245_1_0_11"/>
<dbReference type="STRING" id="378753.KRH_06870"/>
<protein>
    <recommendedName>
        <fullName evidence="5">5-formyltetrahydrofolate cyclo-ligase</fullName>
        <ecNumber evidence="5">6.3.3.2</ecNumber>
    </recommendedName>
</protein>
<evidence type="ECO:0000256" key="2">
    <source>
        <dbReference type="ARBA" id="ARBA00022741"/>
    </source>
</evidence>
<dbReference type="Pfam" id="PF01812">
    <property type="entry name" value="5-FTHF_cyc-lig"/>
    <property type="match status" value="1"/>
</dbReference>
<dbReference type="AlphaFoldDB" id="B2GJK5"/>
<feature type="binding site" evidence="4">
    <location>
        <begin position="11"/>
        <end position="15"/>
    </location>
    <ligand>
        <name>ATP</name>
        <dbReference type="ChEBI" id="CHEBI:30616"/>
    </ligand>
</feature>
<feature type="binding site" evidence="4">
    <location>
        <position position="57"/>
    </location>
    <ligand>
        <name>substrate</name>
    </ligand>
</feature>
<feature type="binding site" evidence="4">
    <location>
        <begin position="141"/>
        <end position="149"/>
    </location>
    <ligand>
        <name>ATP</name>
        <dbReference type="ChEBI" id="CHEBI:30616"/>
    </ligand>
</feature>
<sequence>MGQPGAGTHEKAQLRAQVRQRRRRRSAGARHAAQAGFAAQLARVLARTGPGDVAAFLPLPGEPPLLPGLEAAHAAGRRVWLPVVEPGHRLAWVQWHPGAELVAGSLPGLLEPAGPRRELDVFAAVRLLLVPVVAVDRDGVRLGFGGGYYDRFLEGLGSAGHRPRTMACCFADEVLPAGHVPREPHDAVLAEVLTERAVLRLGGTD</sequence>
<proteinExistence type="inferred from homology"/>
<dbReference type="EMBL" id="AP009152">
    <property type="protein sequence ID" value="BAG29034.1"/>
    <property type="molecule type" value="Genomic_DNA"/>
</dbReference>
<keyword evidence="3 4" id="KW-0067">ATP-binding</keyword>
<dbReference type="OrthoDB" id="3242798at2"/>
<dbReference type="NCBIfam" id="TIGR02727">
    <property type="entry name" value="MTHFS_bact"/>
    <property type="match status" value="1"/>
</dbReference>
<dbReference type="EC" id="6.3.3.2" evidence="5"/>
<evidence type="ECO:0000313" key="6">
    <source>
        <dbReference type="EMBL" id="BAG29034.1"/>
    </source>
</evidence>
<keyword evidence="5" id="KW-0460">Magnesium</keyword>
<reference evidence="6 7" key="1">
    <citation type="journal article" date="2008" name="J. Bacteriol.">
        <title>Complete genome sequence of the soil actinomycete Kocuria rhizophila.</title>
        <authorList>
            <person name="Takarada H."/>
            <person name="Sekine M."/>
            <person name="Kosugi H."/>
            <person name="Matsuo Y."/>
            <person name="Fujisawa T."/>
            <person name="Omata S."/>
            <person name="Kishi E."/>
            <person name="Shimizu A."/>
            <person name="Tsukatani N."/>
            <person name="Tanikawa S."/>
            <person name="Fujita N."/>
            <person name="Harayama S."/>
        </authorList>
    </citation>
    <scope>NUCLEOTIDE SEQUENCE [LARGE SCALE GENOMIC DNA]</scope>
    <source>
        <strain evidence="7">ATCC 9341 / DSM 348 / NBRC 103217 / DC2201</strain>
    </source>
</reference>
<dbReference type="RefSeq" id="WP_012397759.1">
    <property type="nucleotide sequence ID" value="NC_010617.1"/>
</dbReference>
<evidence type="ECO:0000256" key="1">
    <source>
        <dbReference type="ARBA" id="ARBA00010638"/>
    </source>
</evidence>
<dbReference type="Gene3D" id="3.40.50.10420">
    <property type="entry name" value="NagB/RpiA/CoA transferase-like"/>
    <property type="match status" value="1"/>
</dbReference>
<accession>B2GJK5</accession>
<evidence type="ECO:0000313" key="7">
    <source>
        <dbReference type="Proteomes" id="UP000008838"/>
    </source>
</evidence>
<dbReference type="GO" id="GO:0030272">
    <property type="term" value="F:5-formyltetrahydrofolate cyclo-ligase activity"/>
    <property type="evidence" value="ECO:0007669"/>
    <property type="project" value="UniProtKB-EC"/>
</dbReference>
<dbReference type="Proteomes" id="UP000008838">
    <property type="component" value="Chromosome"/>
</dbReference>
<comment type="cofactor">
    <cofactor evidence="5">
        <name>Mg(2+)</name>
        <dbReference type="ChEBI" id="CHEBI:18420"/>
    </cofactor>
</comment>
<dbReference type="InterPro" id="IPR024185">
    <property type="entry name" value="FTHF_cligase-like_sf"/>
</dbReference>